<dbReference type="OrthoDB" id="420606at2759"/>
<dbReference type="GO" id="GO:0005783">
    <property type="term" value="C:endoplasmic reticulum"/>
    <property type="evidence" value="ECO:0007669"/>
    <property type="project" value="TreeGrafter"/>
</dbReference>
<dbReference type="Pfam" id="PF03062">
    <property type="entry name" value="MBOAT"/>
    <property type="match status" value="1"/>
</dbReference>
<feature type="transmembrane region" description="Helical" evidence="7">
    <location>
        <begin position="42"/>
        <end position="61"/>
    </location>
</feature>
<proteinExistence type="inferred from homology"/>
<comment type="subcellular location">
    <subcellularLocation>
        <location evidence="1">Membrane</location>
        <topology evidence="1">Multi-pass membrane protein</topology>
    </subcellularLocation>
</comment>
<dbReference type="PANTHER" id="PTHR13285:SF18">
    <property type="entry name" value="PROTEIN-CYSTEINE N-PALMITOYLTRANSFERASE RASP"/>
    <property type="match status" value="1"/>
</dbReference>
<keyword evidence="3 7" id="KW-0812">Transmembrane</keyword>
<dbReference type="InterPro" id="IPR051085">
    <property type="entry name" value="MB_O-acyltransferase"/>
</dbReference>
<sequence length="517" mass="58961">MHDNDHGSAVESLPTSSSPTKPPKPTSARKNTAKSRWCTVEMAVYILVVIVGYVVMTSVAINLSQETSPTFPAYVHRLKPGWIFSRRVDDSDLQYRGFRSHIFQVISIACVHVVLSRLVRFMSPTHLAWQYLSLAFSIAFLVILHGFGGVSRLACVLSVNYALTKTLAGKAWSPAVIWALNLILLGVSEKYLLLWRLGYLIDALSWLDAAPAWVLMPRWLVFHRVGALIAKAVLRVHMITSVTRAGPIITFNDFLSQVTHPSPDITVKSGSIYAIRWIAATLLMEVILHYMYVVAIKDARAWDGLTPLQLSMIGYWNLKIVWLKLMIVWRFFRLWAMADGIIPPENMVRCMSNNYSGIGFWRSWHRSYNRWLIRYVYVPLGGNKTGVIGYLINSFIIFTFVAIWHDRELKLLAWGWLIVLFFIPEIIATRVFAKYKKRAWYRHLCAFGGACNSFLMITANLVGFVVGIDGIQYILEHVFTLQSIPMLLTICASIFSGIQIMFEIRETEKRKGLDKRF</sequence>
<feature type="transmembrane region" description="Helical" evidence="7">
    <location>
        <begin position="454"/>
        <end position="475"/>
    </location>
</feature>
<feature type="transmembrane region" description="Helical" evidence="7">
    <location>
        <begin position="387"/>
        <end position="405"/>
    </location>
</feature>
<evidence type="ECO:0000256" key="6">
    <source>
        <dbReference type="SAM" id="MobiDB-lite"/>
    </source>
</evidence>
<dbReference type="Proteomes" id="UP000320475">
    <property type="component" value="Unassembled WGS sequence"/>
</dbReference>
<dbReference type="InterPro" id="IPR004299">
    <property type="entry name" value="MBOAT_fam"/>
</dbReference>
<dbReference type="GO" id="GO:0006506">
    <property type="term" value="P:GPI anchor biosynthetic process"/>
    <property type="evidence" value="ECO:0007669"/>
    <property type="project" value="TreeGrafter"/>
</dbReference>
<evidence type="ECO:0000256" key="3">
    <source>
        <dbReference type="ARBA" id="ARBA00022692"/>
    </source>
</evidence>
<evidence type="ECO:0000256" key="2">
    <source>
        <dbReference type="ARBA" id="ARBA00010323"/>
    </source>
</evidence>
<evidence type="ECO:0000313" key="8">
    <source>
        <dbReference type="EMBL" id="TPX50274.1"/>
    </source>
</evidence>
<feature type="transmembrane region" description="Helical" evidence="7">
    <location>
        <begin position="101"/>
        <end position="119"/>
    </location>
</feature>
<dbReference type="GO" id="GO:0016020">
    <property type="term" value="C:membrane"/>
    <property type="evidence" value="ECO:0007669"/>
    <property type="project" value="UniProtKB-SubCell"/>
</dbReference>
<evidence type="ECO:0000256" key="7">
    <source>
        <dbReference type="SAM" id="Phobius"/>
    </source>
</evidence>
<organism evidence="8 9">
    <name type="scientific">Synchytrium endobioticum</name>
    <dbReference type="NCBI Taxonomy" id="286115"/>
    <lineage>
        <taxon>Eukaryota</taxon>
        <taxon>Fungi</taxon>
        <taxon>Fungi incertae sedis</taxon>
        <taxon>Chytridiomycota</taxon>
        <taxon>Chytridiomycota incertae sedis</taxon>
        <taxon>Chytridiomycetes</taxon>
        <taxon>Synchytriales</taxon>
        <taxon>Synchytriaceae</taxon>
        <taxon>Synchytrium</taxon>
    </lineage>
</organism>
<dbReference type="AlphaFoldDB" id="A0A507DFE0"/>
<name>A0A507DFE0_9FUNG</name>
<evidence type="ECO:0000256" key="1">
    <source>
        <dbReference type="ARBA" id="ARBA00004141"/>
    </source>
</evidence>
<feature type="transmembrane region" description="Helical" evidence="7">
    <location>
        <begin position="411"/>
        <end position="433"/>
    </location>
</feature>
<evidence type="ECO:0000256" key="5">
    <source>
        <dbReference type="ARBA" id="ARBA00023136"/>
    </source>
</evidence>
<dbReference type="PANTHER" id="PTHR13285">
    <property type="entry name" value="ACYLTRANSFERASE"/>
    <property type="match status" value="1"/>
</dbReference>
<feature type="transmembrane region" description="Helical" evidence="7">
    <location>
        <begin position="171"/>
        <end position="187"/>
    </location>
</feature>
<evidence type="ECO:0000313" key="9">
    <source>
        <dbReference type="Proteomes" id="UP000320475"/>
    </source>
</evidence>
<feature type="transmembrane region" description="Helical" evidence="7">
    <location>
        <begin position="313"/>
        <end position="332"/>
    </location>
</feature>
<dbReference type="GO" id="GO:0008374">
    <property type="term" value="F:O-acyltransferase activity"/>
    <property type="evidence" value="ECO:0007669"/>
    <property type="project" value="TreeGrafter"/>
</dbReference>
<accession>A0A507DFE0</accession>
<gene>
    <name evidence="8" type="ORF">SeLEV6574_g01011</name>
</gene>
<comment type="caution">
    <text evidence="8">The sequence shown here is derived from an EMBL/GenBank/DDBJ whole genome shotgun (WGS) entry which is preliminary data.</text>
</comment>
<protein>
    <submittedName>
        <fullName evidence="8">Uncharacterized protein</fullName>
    </submittedName>
</protein>
<feature type="transmembrane region" description="Helical" evidence="7">
    <location>
        <begin position="131"/>
        <end position="151"/>
    </location>
</feature>
<comment type="similarity">
    <text evidence="2">Belongs to the membrane-bound acyltransferase family.</text>
</comment>
<reference evidence="8 9" key="1">
    <citation type="journal article" date="2019" name="Sci. Rep.">
        <title>Comparative genomics of chytrid fungi reveal insights into the obligate biotrophic and pathogenic lifestyle of Synchytrium endobioticum.</title>
        <authorList>
            <person name="van de Vossenberg B.T.L.H."/>
            <person name="Warris S."/>
            <person name="Nguyen H.D.T."/>
            <person name="van Gent-Pelzer M.P.E."/>
            <person name="Joly D.L."/>
            <person name="van de Geest H.C."/>
            <person name="Bonants P.J.M."/>
            <person name="Smith D.S."/>
            <person name="Levesque C.A."/>
            <person name="van der Lee T.A.J."/>
        </authorList>
    </citation>
    <scope>NUCLEOTIDE SEQUENCE [LARGE SCALE GENOMIC DNA]</scope>
    <source>
        <strain evidence="8 9">LEV6574</strain>
    </source>
</reference>
<feature type="transmembrane region" description="Helical" evidence="7">
    <location>
        <begin position="273"/>
        <end position="293"/>
    </location>
</feature>
<dbReference type="VEuPathDB" id="FungiDB:SeMB42_g01399"/>
<keyword evidence="4 7" id="KW-1133">Transmembrane helix</keyword>
<keyword evidence="5 7" id="KW-0472">Membrane</keyword>
<evidence type="ECO:0000256" key="4">
    <source>
        <dbReference type="ARBA" id="ARBA00022989"/>
    </source>
</evidence>
<feature type="transmembrane region" description="Helical" evidence="7">
    <location>
        <begin position="481"/>
        <end position="502"/>
    </location>
</feature>
<dbReference type="EMBL" id="QEAM01000020">
    <property type="protein sequence ID" value="TPX50274.1"/>
    <property type="molecule type" value="Genomic_DNA"/>
</dbReference>
<feature type="region of interest" description="Disordered" evidence="6">
    <location>
        <begin position="1"/>
        <end position="31"/>
    </location>
</feature>